<evidence type="ECO:0000256" key="1">
    <source>
        <dbReference type="ARBA" id="ARBA00022723"/>
    </source>
</evidence>
<keyword evidence="1" id="KW-0479">Metal-binding</keyword>
<dbReference type="PROSITE" id="PS00018">
    <property type="entry name" value="EF_HAND_1"/>
    <property type="match status" value="1"/>
</dbReference>
<dbReference type="InterPro" id="IPR011992">
    <property type="entry name" value="EF-hand-dom_pair"/>
</dbReference>
<dbReference type="GO" id="GO:0046872">
    <property type="term" value="F:metal ion binding"/>
    <property type="evidence" value="ECO:0007669"/>
    <property type="project" value="UniProtKB-KW"/>
</dbReference>
<name>H3ALI1_LATCH</name>
<dbReference type="EMBL" id="AFYH01072205">
    <property type="status" value="NOT_ANNOTATED_CDS"/>
    <property type="molecule type" value="Genomic_DNA"/>
</dbReference>
<dbReference type="InParanoid" id="H3ALI1"/>
<dbReference type="GeneTree" id="ENSGT00940000165411"/>
<dbReference type="InterPro" id="IPR052603">
    <property type="entry name" value="EFCB6"/>
</dbReference>
<evidence type="ECO:0008006" key="5">
    <source>
        <dbReference type="Google" id="ProtNLM"/>
    </source>
</evidence>
<protein>
    <recommendedName>
        <fullName evidence="5">EF-hand domain-containing protein</fullName>
    </recommendedName>
</protein>
<keyword evidence="4" id="KW-1185">Reference proteome</keyword>
<dbReference type="SUPFAM" id="SSF47473">
    <property type="entry name" value="EF-hand"/>
    <property type="match status" value="1"/>
</dbReference>
<proteinExistence type="predicted"/>
<reference evidence="4" key="1">
    <citation type="submission" date="2011-08" db="EMBL/GenBank/DDBJ databases">
        <title>The draft genome of Latimeria chalumnae.</title>
        <authorList>
            <person name="Di Palma F."/>
            <person name="Alfoldi J."/>
            <person name="Johnson J."/>
            <person name="Berlin A."/>
            <person name="Gnerre S."/>
            <person name="Jaffe D."/>
            <person name="MacCallum I."/>
            <person name="Young S."/>
            <person name="Walker B.J."/>
            <person name="Lander E."/>
            <person name="Lindblad-Toh K."/>
        </authorList>
    </citation>
    <scope>NUCLEOTIDE SEQUENCE [LARGE SCALE GENOMIC DNA]</scope>
    <source>
        <strain evidence="4">Wild caught</strain>
    </source>
</reference>
<dbReference type="PANTHER" id="PTHR20875:SF8">
    <property type="entry name" value="EF-HAND CALCIUM-BINDING DOMAIN-CONTAINING PROTEIN 6-LIKE"/>
    <property type="match status" value="1"/>
</dbReference>
<evidence type="ECO:0000313" key="4">
    <source>
        <dbReference type="Proteomes" id="UP000008672"/>
    </source>
</evidence>
<reference evidence="3" key="2">
    <citation type="submission" date="2025-08" db="UniProtKB">
        <authorList>
            <consortium name="Ensembl"/>
        </authorList>
    </citation>
    <scope>IDENTIFICATION</scope>
</reference>
<keyword evidence="2" id="KW-0106">Calcium</keyword>
<reference evidence="3" key="3">
    <citation type="submission" date="2025-09" db="UniProtKB">
        <authorList>
            <consortium name="Ensembl"/>
        </authorList>
    </citation>
    <scope>IDENTIFICATION</scope>
</reference>
<dbReference type="STRING" id="7897.ENSLACP00000010502"/>
<dbReference type="Ensembl" id="ENSLACT00000010581.1">
    <property type="protein sequence ID" value="ENSLACP00000010502.1"/>
    <property type="gene ID" value="ENSLACG00000009252.1"/>
</dbReference>
<organism evidence="3 4">
    <name type="scientific">Latimeria chalumnae</name>
    <name type="common">Coelacanth</name>
    <dbReference type="NCBI Taxonomy" id="7897"/>
    <lineage>
        <taxon>Eukaryota</taxon>
        <taxon>Metazoa</taxon>
        <taxon>Chordata</taxon>
        <taxon>Craniata</taxon>
        <taxon>Vertebrata</taxon>
        <taxon>Euteleostomi</taxon>
        <taxon>Coelacanthiformes</taxon>
        <taxon>Coelacanthidae</taxon>
        <taxon>Latimeria</taxon>
    </lineage>
</organism>
<dbReference type="eggNOG" id="KOG0027">
    <property type="taxonomic scope" value="Eukaryota"/>
</dbReference>
<accession>H3ALI1</accession>
<sequence>GITRRGSLKLEEERKLSLNIEKWLKEKFREGFRGMMTEFLLHDSSNSGKVTREDFLSVLQKCHLHLRKDQLDLFLIRCDLDENSSFVNYMDFLEKFQDRSDKGMAHRIISDSHHRFNKQKSLSPQSTATAIEVKLMNLLQSDFLSLLGAFQ</sequence>
<dbReference type="PANTHER" id="PTHR20875">
    <property type="entry name" value="EF-HAND CALCIUM-BINDING DOMAIN-CONTAINING PROTEIN 6-RELATED"/>
    <property type="match status" value="1"/>
</dbReference>
<dbReference type="Gene3D" id="1.10.238.10">
    <property type="entry name" value="EF-hand"/>
    <property type="match status" value="1"/>
</dbReference>
<dbReference type="InterPro" id="IPR018247">
    <property type="entry name" value="EF_Hand_1_Ca_BS"/>
</dbReference>
<evidence type="ECO:0000313" key="3">
    <source>
        <dbReference type="Ensembl" id="ENSLACP00000010502.1"/>
    </source>
</evidence>
<dbReference type="HOGENOM" id="CLU_1735644_0_0_1"/>
<dbReference type="AlphaFoldDB" id="H3ALI1"/>
<evidence type="ECO:0000256" key="2">
    <source>
        <dbReference type="ARBA" id="ARBA00022837"/>
    </source>
</evidence>
<dbReference type="Proteomes" id="UP000008672">
    <property type="component" value="Unassembled WGS sequence"/>
</dbReference>